<dbReference type="InterPro" id="IPR036188">
    <property type="entry name" value="FAD/NAD-bd_sf"/>
</dbReference>
<dbReference type="SUPFAM" id="SSF46977">
    <property type="entry name" value="Succinate dehydrogenase/fumarate reductase flavoprotein C-terminal domain"/>
    <property type="match status" value="1"/>
</dbReference>
<sequence>MPNIQGSTTPPIAELPAIAADVLVIGGGLSGTWAALAAAQAGARVVLADKGYCGASGVAATSGPGHWWVPPDPDARAEAIRQRMAIAGGIADPAWMERILDITWTTLPTIADVYDFSTDEAGTVQYRGLRGPEYLRAMRRKIHRLGVRILDQSPALELLADSDGTIVGARGLRRQRGEAWTVRAGAVILATGGCAFKSRLLGSHTNTGDGHLMAAEAGVDFSGMEFSTYHTVSPAHSTMTRSMSFAFATYYDGEGREIAVPPGDTTRTLARAMLEGPVLCSLHRMPADIRERLRRVQPNMMLPFDRSGAGVGGGGGGVDPFTQRFPVLLRPEGTIRGSGGIRLADDDCGTAADGLFVVGDAATREPVAGAVSGGGAILAAWALSSGVIAGRAAAARAARHGRRTDTPARPLGQAGLRPARHAAAVDPRAVTAAVQAEMLPYDKTIFRRGPALARSLSRLEGVWSDLRDHLDGDGAATAGETVQARESAALTAVARWCTRAALVRPESRGMHLRVDAPASHPALARRLTVGGLDRLWSRFEGPAPQPLDHPATPQAGAA</sequence>
<accession>A0A2B8BM61</accession>
<dbReference type="RefSeq" id="WP_098734940.1">
    <property type="nucleotide sequence ID" value="NZ_PDKW01000037.1"/>
</dbReference>
<dbReference type="EMBL" id="PDKW01000037">
    <property type="protein sequence ID" value="PGH58945.1"/>
    <property type="molecule type" value="Genomic_DNA"/>
</dbReference>
<dbReference type="SUPFAM" id="SSF51905">
    <property type="entry name" value="FAD/NAD(P)-binding domain"/>
    <property type="match status" value="1"/>
</dbReference>
<dbReference type="Gene3D" id="1.20.58.100">
    <property type="entry name" value="Fumarate reductase/succinate dehydrogenase flavoprotein-like, C-terminal domain"/>
    <property type="match status" value="1"/>
</dbReference>
<feature type="region of interest" description="Disordered" evidence="3">
    <location>
        <begin position="398"/>
        <end position="420"/>
    </location>
</feature>
<evidence type="ECO:0000256" key="3">
    <source>
        <dbReference type="SAM" id="MobiDB-lite"/>
    </source>
</evidence>
<dbReference type="InterPro" id="IPR015939">
    <property type="entry name" value="Fum_Rdtase/Succ_DH_flav-like_C"/>
</dbReference>
<comment type="caution">
    <text evidence="6">The sequence shown here is derived from an EMBL/GenBank/DDBJ whole genome shotgun (WGS) entry which is preliminary data.</text>
</comment>
<dbReference type="GO" id="GO:0016491">
    <property type="term" value="F:oxidoreductase activity"/>
    <property type="evidence" value="ECO:0007669"/>
    <property type="project" value="UniProtKB-KW"/>
</dbReference>
<evidence type="ECO:0000313" key="6">
    <source>
        <dbReference type="EMBL" id="PGH58945.1"/>
    </source>
</evidence>
<dbReference type="AlphaFoldDB" id="A0A2B8BM61"/>
<dbReference type="PRINTS" id="PR00411">
    <property type="entry name" value="PNDRDTASEI"/>
</dbReference>
<evidence type="ECO:0000259" key="5">
    <source>
        <dbReference type="Pfam" id="PF02910"/>
    </source>
</evidence>
<name>A0A2B8BM61_9PROT</name>
<dbReference type="OrthoDB" id="9805351at2"/>
<organism evidence="6 7">
    <name type="scientific">Azospirillum palustre</name>
    <dbReference type="NCBI Taxonomy" id="2044885"/>
    <lineage>
        <taxon>Bacteria</taxon>
        <taxon>Pseudomonadati</taxon>
        <taxon>Pseudomonadota</taxon>
        <taxon>Alphaproteobacteria</taxon>
        <taxon>Rhodospirillales</taxon>
        <taxon>Azospirillaceae</taxon>
        <taxon>Azospirillum</taxon>
    </lineage>
</organism>
<dbReference type="PANTHER" id="PTHR11632:SF51">
    <property type="entry name" value="SUCCINATE DEHYDROGENASE [UBIQUINONE] FLAVOPROTEIN SUBUNIT, MITOCHONDRIAL"/>
    <property type="match status" value="1"/>
</dbReference>
<keyword evidence="2" id="KW-0560">Oxidoreductase</keyword>
<evidence type="ECO:0000259" key="4">
    <source>
        <dbReference type="Pfam" id="PF00890"/>
    </source>
</evidence>
<dbReference type="PRINTS" id="PR00368">
    <property type="entry name" value="FADPNR"/>
</dbReference>
<feature type="domain" description="FAD-dependent oxidoreductase 2 FAD-binding" evidence="4">
    <location>
        <begin position="21"/>
        <end position="97"/>
    </location>
</feature>
<dbReference type="InterPro" id="IPR030664">
    <property type="entry name" value="SdhA/FrdA/AprA"/>
</dbReference>
<dbReference type="Gene3D" id="3.50.50.60">
    <property type="entry name" value="FAD/NAD(P)-binding domain"/>
    <property type="match status" value="1"/>
</dbReference>
<evidence type="ECO:0000256" key="2">
    <source>
        <dbReference type="ARBA" id="ARBA00023002"/>
    </source>
</evidence>
<reference evidence="7" key="1">
    <citation type="submission" date="2017-10" db="EMBL/GenBank/DDBJ databases">
        <authorList>
            <person name="Kravchenko I.K."/>
            <person name="Grouzdev D.S."/>
        </authorList>
    </citation>
    <scope>NUCLEOTIDE SEQUENCE [LARGE SCALE GENOMIC DNA]</scope>
    <source>
        <strain evidence="7">B2</strain>
    </source>
</reference>
<evidence type="ECO:0000313" key="7">
    <source>
        <dbReference type="Proteomes" id="UP000225379"/>
    </source>
</evidence>
<dbReference type="InterPro" id="IPR003953">
    <property type="entry name" value="FAD-dep_OxRdtase_2_FAD-bd"/>
</dbReference>
<keyword evidence="7" id="KW-1185">Reference proteome</keyword>
<feature type="domain" description="Fumarate reductase/succinate dehydrogenase flavoprotein-like C-terminal" evidence="5">
    <location>
        <begin position="444"/>
        <end position="518"/>
    </location>
</feature>
<dbReference type="Pfam" id="PF02910">
    <property type="entry name" value="Succ_DH_flav_C"/>
    <property type="match status" value="1"/>
</dbReference>
<evidence type="ECO:0000256" key="1">
    <source>
        <dbReference type="ARBA" id="ARBA00022630"/>
    </source>
</evidence>
<protein>
    <submittedName>
        <fullName evidence="6">Oxidoreductase</fullName>
    </submittedName>
</protein>
<dbReference type="InterPro" id="IPR037099">
    <property type="entry name" value="Fum_R/Succ_DH_flav-like_C_sf"/>
</dbReference>
<feature type="domain" description="FAD-dependent oxidoreductase 2 FAD-binding" evidence="4">
    <location>
        <begin position="130"/>
        <end position="239"/>
    </location>
</feature>
<gene>
    <name evidence="6" type="ORF">CRT60_02825</name>
</gene>
<dbReference type="Pfam" id="PF00890">
    <property type="entry name" value="FAD_binding_2"/>
    <property type="match status" value="2"/>
</dbReference>
<dbReference type="PANTHER" id="PTHR11632">
    <property type="entry name" value="SUCCINATE DEHYDROGENASE 2 FLAVOPROTEIN SUBUNIT"/>
    <property type="match status" value="1"/>
</dbReference>
<keyword evidence="1" id="KW-0285">Flavoprotein</keyword>
<dbReference type="Proteomes" id="UP000225379">
    <property type="component" value="Unassembled WGS sequence"/>
</dbReference>
<proteinExistence type="predicted"/>